<dbReference type="NCBIfam" id="NF038403">
    <property type="entry name" value="perm_prefix_1"/>
    <property type="match status" value="1"/>
</dbReference>
<proteinExistence type="predicted"/>
<evidence type="ECO:0000313" key="3">
    <source>
        <dbReference type="Proteomes" id="UP001183582"/>
    </source>
</evidence>
<keyword evidence="1" id="KW-0472">Membrane</keyword>
<sequence>MTEVTLTDRYIGATVRSVPERQRADLAAELRSSIADQIEARVEGGADPAEAERAVLTALGDPDRLAAEYADRPAFLIGPRYFFSWWRLLKLLLAIVLPCTALGVAVAQTLSGASFGELVGSVVATLLQVAVNLGFWTVLVFALFERTVPRPSDAGFGEWTLDRLPEPHQRGTGFGDMVGQLIFLVLGVGLVLWDLTIGFVPSERGLSFFDPGLWPAWFIGLVVLALAEAALTMVVYLVGRWTAALAVANLVLNAVFVASTVWLLSEGRLLNAAFFPEVIGDGGGDVAGILSVIFGFGIVAVAAWDTVDTFLKARRGRGGALLAR</sequence>
<protein>
    <submittedName>
        <fullName evidence="2">Permease prefix domain 1-containing protein</fullName>
    </submittedName>
</protein>
<reference evidence="2 3" key="1">
    <citation type="submission" date="2021-06" db="EMBL/GenBank/DDBJ databases">
        <title>Genome-based taxonomic framework of Microbacterium strains isolated from marine environment, the description of four new species and reclassification of four preexisting species.</title>
        <authorList>
            <person name="Lee S.D."/>
            <person name="Kim S.-M."/>
            <person name="Byeon Y.-S."/>
            <person name="Yang H.L."/>
            <person name="Kim I.S."/>
        </authorList>
    </citation>
    <scope>NUCLEOTIDE SEQUENCE [LARGE SCALE GENOMIC DNA]</scope>
    <source>
        <strain evidence="2 3">KACC 20514</strain>
    </source>
</reference>
<evidence type="ECO:0000313" key="2">
    <source>
        <dbReference type="EMBL" id="MDS0245521.1"/>
    </source>
</evidence>
<organism evidence="2 3">
    <name type="scientific">Microbacterium aurantiacum</name>
    <dbReference type="NCBI Taxonomy" id="162393"/>
    <lineage>
        <taxon>Bacteria</taxon>
        <taxon>Bacillati</taxon>
        <taxon>Actinomycetota</taxon>
        <taxon>Actinomycetes</taxon>
        <taxon>Micrococcales</taxon>
        <taxon>Microbacteriaceae</taxon>
        <taxon>Microbacterium</taxon>
    </lineage>
</organism>
<accession>A0AAJ2HG42</accession>
<keyword evidence="1" id="KW-1133">Transmembrane helix</keyword>
<dbReference type="Proteomes" id="UP001183582">
    <property type="component" value="Unassembled WGS sequence"/>
</dbReference>
<dbReference type="GeneID" id="301458133"/>
<feature type="transmembrane region" description="Helical" evidence="1">
    <location>
        <begin position="213"/>
        <end position="238"/>
    </location>
</feature>
<feature type="transmembrane region" description="Helical" evidence="1">
    <location>
        <begin position="173"/>
        <end position="193"/>
    </location>
</feature>
<name>A0AAJ2HG42_9MICO</name>
<feature type="transmembrane region" description="Helical" evidence="1">
    <location>
        <begin position="88"/>
        <end position="110"/>
    </location>
</feature>
<feature type="transmembrane region" description="Helical" evidence="1">
    <location>
        <begin position="285"/>
        <end position="307"/>
    </location>
</feature>
<dbReference type="Pfam" id="PF22564">
    <property type="entry name" value="HAAS"/>
    <property type="match status" value="1"/>
</dbReference>
<dbReference type="EMBL" id="JAHWXH010000001">
    <property type="protein sequence ID" value="MDS0245521.1"/>
    <property type="molecule type" value="Genomic_DNA"/>
</dbReference>
<feature type="transmembrane region" description="Helical" evidence="1">
    <location>
        <begin position="245"/>
        <end position="265"/>
    </location>
</feature>
<evidence type="ECO:0000256" key="1">
    <source>
        <dbReference type="SAM" id="Phobius"/>
    </source>
</evidence>
<dbReference type="RefSeq" id="WP_310891268.1">
    <property type="nucleotide sequence ID" value="NZ_BAAAGR010000001.1"/>
</dbReference>
<gene>
    <name evidence="2" type="ORF">KZC50_07835</name>
</gene>
<dbReference type="AlphaFoldDB" id="A0AAJ2HG42"/>
<dbReference type="InterPro" id="IPR047928">
    <property type="entry name" value="Perm_prefix_1"/>
</dbReference>
<feature type="transmembrane region" description="Helical" evidence="1">
    <location>
        <begin position="122"/>
        <end position="144"/>
    </location>
</feature>
<comment type="caution">
    <text evidence="2">The sequence shown here is derived from an EMBL/GenBank/DDBJ whole genome shotgun (WGS) entry which is preliminary data.</text>
</comment>
<keyword evidence="1" id="KW-0812">Transmembrane</keyword>